<evidence type="ECO:0000313" key="1">
    <source>
        <dbReference type="EMBL" id="KAA8917115.1"/>
    </source>
</evidence>
<gene>
    <name evidence="1" type="ORF">TRICI_000787</name>
</gene>
<dbReference type="EMBL" id="SWFS01000066">
    <property type="protein sequence ID" value="KAA8917115.1"/>
    <property type="molecule type" value="Genomic_DNA"/>
</dbReference>
<protein>
    <submittedName>
        <fullName evidence="1">Uncharacterized protein</fullName>
    </submittedName>
</protein>
<dbReference type="VEuPathDB" id="FungiDB:TRICI_000787"/>
<comment type="caution">
    <text evidence="1">The sequence shown here is derived from an EMBL/GenBank/DDBJ whole genome shotgun (WGS) entry which is preliminary data.</text>
</comment>
<proteinExistence type="predicted"/>
<evidence type="ECO:0000313" key="2">
    <source>
        <dbReference type="Proteomes" id="UP000761534"/>
    </source>
</evidence>
<name>A0A642VCU3_9ASCO</name>
<sequence>MRSEGFNWSICHDALGTFDICAVVPLGETWKIPDTNKKYEISPSEPNIAAVLEPQVKMLRHRVLRSETTGYSADTRLIRCVTPNRKLQSSRDADTGVD</sequence>
<dbReference type="Proteomes" id="UP000761534">
    <property type="component" value="Unassembled WGS sequence"/>
</dbReference>
<reference evidence="1" key="1">
    <citation type="journal article" date="2019" name="G3 (Bethesda)">
        <title>Genome Assemblies of Two Rare Opportunistic Yeast Pathogens: Diutina rugosa (syn. Candida rugosa) and Trichomonascus ciferrii (syn. Candida ciferrii).</title>
        <authorList>
            <person name="Mixao V."/>
            <person name="Saus E."/>
            <person name="Hansen A.P."/>
            <person name="Lass-Florl C."/>
            <person name="Gabaldon T."/>
        </authorList>
    </citation>
    <scope>NUCLEOTIDE SEQUENCE</scope>
    <source>
        <strain evidence="1">CBS 4856</strain>
    </source>
</reference>
<organism evidence="1 2">
    <name type="scientific">Trichomonascus ciferrii</name>
    <dbReference type="NCBI Taxonomy" id="44093"/>
    <lineage>
        <taxon>Eukaryota</taxon>
        <taxon>Fungi</taxon>
        <taxon>Dikarya</taxon>
        <taxon>Ascomycota</taxon>
        <taxon>Saccharomycotina</taxon>
        <taxon>Dipodascomycetes</taxon>
        <taxon>Dipodascales</taxon>
        <taxon>Trichomonascaceae</taxon>
        <taxon>Trichomonascus</taxon>
        <taxon>Trichomonascus ciferrii complex</taxon>
    </lineage>
</organism>
<dbReference type="AlphaFoldDB" id="A0A642VCU3"/>
<accession>A0A642VCU3</accession>
<keyword evidence="2" id="KW-1185">Reference proteome</keyword>